<proteinExistence type="predicted"/>
<reference evidence="1 2" key="1">
    <citation type="journal article" date="2018" name="Sci. Rep.">
        <title>Genomic signatures of local adaptation to the degree of environmental predictability in rotifers.</title>
        <authorList>
            <person name="Franch-Gras L."/>
            <person name="Hahn C."/>
            <person name="Garcia-Roger E.M."/>
            <person name="Carmona M.J."/>
            <person name="Serra M."/>
            <person name="Gomez A."/>
        </authorList>
    </citation>
    <scope>NUCLEOTIDE SEQUENCE [LARGE SCALE GENOMIC DNA]</scope>
    <source>
        <strain evidence="1">HYR1</strain>
    </source>
</reference>
<comment type="caution">
    <text evidence="1">The sequence shown here is derived from an EMBL/GenBank/DDBJ whole genome shotgun (WGS) entry which is preliminary data.</text>
</comment>
<dbReference type="Proteomes" id="UP000276133">
    <property type="component" value="Unassembled WGS sequence"/>
</dbReference>
<dbReference type="AlphaFoldDB" id="A0A3M7RM87"/>
<evidence type="ECO:0000313" key="1">
    <source>
        <dbReference type="EMBL" id="RNA24435.1"/>
    </source>
</evidence>
<sequence length="71" mass="8405">MSSFSHKESKSSNQMTLMYDSKMINLEKKKPKPLLEKIKNFLSSPLIFIHFDKYLVHYQKTFLVHASIQKT</sequence>
<protein>
    <submittedName>
        <fullName evidence="1">Uncharacterized protein</fullName>
    </submittedName>
</protein>
<accession>A0A3M7RM87</accession>
<keyword evidence="2" id="KW-1185">Reference proteome</keyword>
<organism evidence="1 2">
    <name type="scientific">Brachionus plicatilis</name>
    <name type="common">Marine rotifer</name>
    <name type="synonym">Brachionus muelleri</name>
    <dbReference type="NCBI Taxonomy" id="10195"/>
    <lineage>
        <taxon>Eukaryota</taxon>
        <taxon>Metazoa</taxon>
        <taxon>Spiralia</taxon>
        <taxon>Gnathifera</taxon>
        <taxon>Rotifera</taxon>
        <taxon>Eurotatoria</taxon>
        <taxon>Monogononta</taxon>
        <taxon>Pseudotrocha</taxon>
        <taxon>Ploima</taxon>
        <taxon>Brachionidae</taxon>
        <taxon>Brachionus</taxon>
    </lineage>
</organism>
<name>A0A3M7RM87_BRAPC</name>
<dbReference type="EMBL" id="REGN01003118">
    <property type="protein sequence ID" value="RNA24435.1"/>
    <property type="molecule type" value="Genomic_DNA"/>
</dbReference>
<gene>
    <name evidence="1" type="ORF">BpHYR1_038154</name>
</gene>
<evidence type="ECO:0000313" key="2">
    <source>
        <dbReference type="Proteomes" id="UP000276133"/>
    </source>
</evidence>